<feature type="compositionally biased region" description="Basic and acidic residues" evidence="1">
    <location>
        <begin position="86"/>
        <end position="104"/>
    </location>
</feature>
<evidence type="ECO:0000313" key="2">
    <source>
        <dbReference type="EMBL" id="CAF0697503.1"/>
    </source>
</evidence>
<evidence type="ECO:0000313" key="3">
    <source>
        <dbReference type="Proteomes" id="UP000663859"/>
    </source>
</evidence>
<proteinExistence type="predicted"/>
<sequence length="112" mass="12691">MVVYPHEVKCMGQAVARWPQDGLGDGVGWAFACSRRAVTDRDGNRAWGVGTIRWRGPLRAGVEAAIKQRIARDHWLGFCELARKQRVADRQGRQEGRLREERPTQRAPWAGL</sequence>
<name>A0A8J2FNR0_9BACT</name>
<dbReference type="AlphaFoldDB" id="A0A8J2FNR0"/>
<protein>
    <submittedName>
        <fullName evidence="2">Uncharacterized protein</fullName>
    </submittedName>
</protein>
<reference evidence="2" key="1">
    <citation type="submission" date="2021-02" db="EMBL/GenBank/DDBJ databases">
        <authorList>
            <person name="Cremers G."/>
            <person name="Picone N."/>
        </authorList>
    </citation>
    <scope>NUCLEOTIDE SEQUENCE</scope>
    <source>
        <strain evidence="2">PQ17</strain>
    </source>
</reference>
<keyword evidence="3" id="KW-1185">Reference proteome</keyword>
<evidence type="ECO:0000256" key="1">
    <source>
        <dbReference type="SAM" id="MobiDB-lite"/>
    </source>
</evidence>
<dbReference type="EMBL" id="CAJNOB010000015">
    <property type="protein sequence ID" value="CAF0697503.1"/>
    <property type="molecule type" value="Genomic_DNA"/>
</dbReference>
<organism evidence="2 3">
    <name type="scientific">Candidatus Methylacidithermus pantelleriae</name>
    <dbReference type="NCBI Taxonomy" id="2744239"/>
    <lineage>
        <taxon>Bacteria</taxon>
        <taxon>Pseudomonadati</taxon>
        <taxon>Verrucomicrobiota</taxon>
        <taxon>Methylacidiphilae</taxon>
        <taxon>Methylacidiphilales</taxon>
        <taxon>Methylacidiphilaceae</taxon>
        <taxon>Candidatus Methylacidithermus</taxon>
    </lineage>
</organism>
<gene>
    <name evidence="2" type="ORF">MPNT_220022</name>
</gene>
<dbReference type="Proteomes" id="UP000663859">
    <property type="component" value="Unassembled WGS sequence"/>
</dbReference>
<accession>A0A8J2FNR0</accession>
<feature type="region of interest" description="Disordered" evidence="1">
    <location>
        <begin position="86"/>
        <end position="112"/>
    </location>
</feature>
<comment type="caution">
    <text evidence="2">The sequence shown here is derived from an EMBL/GenBank/DDBJ whole genome shotgun (WGS) entry which is preliminary data.</text>
</comment>